<feature type="region of interest" description="Disordered" evidence="1">
    <location>
        <begin position="96"/>
        <end position="122"/>
    </location>
</feature>
<accession>A0A7C9E9B3</accession>
<organism evidence="2">
    <name type="scientific">Opuntia streptacantha</name>
    <name type="common">Prickly pear cactus</name>
    <name type="synonym">Opuntia cardona</name>
    <dbReference type="NCBI Taxonomy" id="393608"/>
    <lineage>
        <taxon>Eukaryota</taxon>
        <taxon>Viridiplantae</taxon>
        <taxon>Streptophyta</taxon>
        <taxon>Embryophyta</taxon>
        <taxon>Tracheophyta</taxon>
        <taxon>Spermatophyta</taxon>
        <taxon>Magnoliopsida</taxon>
        <taxon>eudicotyledons</taxon>
        <taxon>Gunneridae</taxon>
        <taxon>Pentapetalae</taxon>
        <taxon>Caryophyllales</taxon>
        <taxon>Cactineae</taxon>
        <taxon>Cactaceae</taxon>
        <taxon>Opuntioideae</taxon>
        <taxon>Opuntia</taxon>
    </lineage>
</organism>
<dbReference type="AlphaFoldDB" id="A0A7C9E9B3"/>
<reference evidence="2" key="2">
    <citation type="submission" date="2020-07" db="EMBL/GenBank/DDBJ databases">
        <authorList>
            <person name="Vera ALvarez R."/>
            <person name="Arias-Moreno D.M."/>
            <person name="Jimenez-Jacinto V."/>
            <person name="Jimenez-Bremont J.F."/>
            <person name="Swaminathan K."/>
            <person name="Moose S.P."/>
            <person name="Guerrero-Gonzalez M.L."/>
            <person name="Marino-Ramirez L."/>
            <person name="Landsman D."/>
            <person name="Rodriguez-Kessler M."/>
            <person name="Delgado-Sanchez P."/>
        </authorList>
    </citation>
    <scope>NUCLEOTIDE SEQUENCE</scope>
    <source>
        <tissue evidence="2">Cladode</tissue>
    </source>
</reference>
<evidence type="ECO:0000313" key="2">
    <source>
        <dbReference type="EMBL" id="MBA4655729.1"/>
    </source>
</evidence>
<reference evidence="2" key="1">
    <citation type="journal article" date="2013" name="J. Plant Res.">
        <title>Effect of fungi and light on seed germination of three Opuntia species from semiarid lands of central Mexico.</title>
        <authorList>
            <person name="Delgado-Sanchez P."/>
            <person name="Jimenez-Bremont J.F."/>
            <person name="Guerrero-Gonzalez Mde L."/>
            <person name="Flores J."/>
        </authorList>
    </citation>
    <scope>NUCLEOTIDE SEQUENCE</scope>
    <source>
        <tissue evidence="2">Cladode</tissue>
    </source>
</reference>
<name>A0A7C9E9B3_OPUST</name>
<feature type="compositionally biased region" description="Acidic residues" evidence="1">
    <location>
        <begin position="105"/>
        <end position="114"/>
    </location>
</feature>
<protein>
    <submittedName>
        <fullName evidence="2">Uncharacterized protein</fullName>
    </submittedName>
</protein>
<proteinExistence type="predicted"/>
<sequence length="122" mass="14004">MILIWPVWGCRLHRPGSVIRLRLRLKLKLSLRLKLKLSLRLRLSSRAPVVRVRVLGRRLRVRVCLGVGLEEGRSRRVVLVVGVRLRFLRASIRPRLCRPSSTSETSEEAGEEEVLSDRSSFG</sequence>
<dbReference type="EMBL" id="GISG01188842">
    <property type="protein sequence ID" value="MBA4655729.1"/>
    <property type="molecule type" value="Transcribed_RNA"/>
</dbReference>
<evidence type="ECO:0000256" key="1">
    <source>
        <dbReference type="SAM" id="MobiDB-lite"/>
    </source>
</evidence>